<feature type="transmembrane region" description="Helical" evidence="1">
    <location>
        <begin position="157"/>
        <end position="176"/>
    </location>
</feature>
<feature type="transmembrane region" description="Helical" evidence="1">
    <location>
        <begin position="105"/>
        <end position="133"/>
    </location>
</feature>
<sequence>MEHLKKARLLSSTTFSGPIRSIIQAIPLSALKSKAKITSFGLPLLLFILYALSGFISLVLLTLSLLDLGYLSLWVIPPLSLFTVVAHAIFPFLARIPRTATFPSYFSTLVICVYILAIAWFVAFVAALVIAAMKEHWRWDLEVIKDSGSVATRGSQIVQVVLSCLECGLLGAFGVWGHRRVLDTGEPEFWRPPLPEEDKTIVGLSTVVFDSRGHHGDDGMKQIDLAASEK</sequence>
<keyword evidence="1" id="KW-1133">Transmembrane helix</keyword>
<dbReference type="EMBL" id="MU151065">
    <property type="protein sequence ID" value="KAF9452993.1"/>
    <property type="molecule type" value="Genomic_DNA"/>
</dbReference>
<organism evidence="2 3">
    <name type="scientific">Macrolepiota fuliginosa MF-IS2</name>
    <dbReference type="NCBI Taxonomy" id="1400762"/>
    <lineage>
        <taxon>Eukaryota</taxon>
        <taxon>Fungi</taxon>
        <taxon>Dikarya</taxon>
        <taxon>Basidiomycota</taxon>
        <taxon>Agaricomycotina</taxon>
        <taxon>Agaricomycetes</taxon>
        <taxon>Agaricomycetidae</taxon>
        <taxon>Agaricales</taxon>
        <taxon>Agaricineae</taxon>
        <taxon>Agaricaceae</taxon>
        <taxon>Macrolepiota</taxon>
    </lineage>
</organism>
<keyword evidence="1" id="KW-0472">Membrane</keyword>
<proteinExistence type="predicted"/>
<keyword evidence="1" id="KW-0812">Transmembrane</keyword>
<gene>
    <name evidence="2" type="ORF">P691DRAFT_116449</name>
</gene>
<dbReference type="Proteomes" id="UP000807342">
    <property type="component" value="Unassembled WGS sequence"/>
</dbReference>
<feature type="transmembrane region" description="Helical" evidence="1">
    <location>
        <begin position="42"/>
        <end position="65"/>
    </location>
</feature>
<feature type="transmembrane region" description="Helical" evidence="1">
    <location>
        <begin position="71"/>
        <end position="93"/>
    </location>
</feature>
<evidence type="ECO:0000313" key="2">
    <source>
        <dbReference type="EMBL" id="KAF9452993.1"/>
    </source>
</evidence>
<dbReference type="OrthoDB" id="3196762at2759"/>
<accession>A0A9P6C9C9</accession>
<keyword evidence="3" id="KW-1185">Reference proteome</keyword>
<evidence type="ECO:0000256" key="1">
    <source>
        <dbReference type="SAM" id="Phobius"/>
    </source>
</evidence>
<dbReference type="AlphaFoldDB" id="A0A9P6C9C9"/>
<name>A0A9P6C9C9_9AGAR</name>
<protein>
    <submittedName>
        <fullName evidence="2">Uncharacterized protein</fullName>
    </submittedName>
</protein>
<reference evidence="2" key="1">
    <citation type="submission" date="2020-11" db="EMBL/GenBank/DDBJ databases">
        <authorList>
            <consortium name="DOE Joint Genome Institute"/>
            <person name="Ahrendt S."/>
            <person name="Riley R."/>
            <person name="Andreopoulos W."/>
            <person name="Labutti K."/>
            <person name="Pangilinan J."/>
            <person name="Ruiz-Duenas F.J."/>
            <person name="Barrasa J.M."/>
            <person name="Sanchez-Garcia M."/>
            <person name="Camarero S."/>
            <person name="Miyauchi S."/>
            <person name="Serrano A."/>
            <person name="Linde D."/>
            <person name="Babiker R."/>
            <person name="Drula E."/>
            <person name="Ayuso-Fernandez I."/>
            <person name="Pacheco R."/>
            <person name="Padilla G."/>
            <person name="Ferreira P."/>
            <person name="Barriuso J."/>
            <person name="Kellner H."/>
            <person name="Castanera R."/>
            <person name="Alfaro M."/>
            <person name="Ramirez L."/>
            <person name="Pisabarro A.G."/>
            <person name="Kuo A."/>
            <person name="Tritt A."/>
            <person name="Lipzen A."/>
            <person name="He G."/>
            <person name="Yan M."/>
            <person name="Ng V."/>
            <person name="Cullen D."/>
            <person name="Martin F."/>
            <person name="Rosso M.-N."/>
            <person name="Henrissat B."/>
            <person name="Hibbett D."/>
            <person name="Martinez A.T."/>
            <person name="Grigoriev I.V."/>
        </authorList>
    </citation>
    <scope>NUCLEOTIDE SEQUENCE</scope>
    <source>
        <strain evidence="2">MF-IS2</strain>
    </source>
</reference>
<comment type="caution">
    <text evidence="2">The sequence shown here is derived from an EMBL/GenBank/DDBJ whole genome shotgun (WGS) entry which is preliminary data.</text>
</comment>
<evidence type="ECO:0000313" key="3">
    <source>
        <dbReference type="Proteomes" id="UP000807342"/>
    </source>
</evidence>